<dbReference type="RefSeq" id="XP_020749935.2">
    <property type="nucleotide sequence ID" value="XM_020894276.2"/>
</dbReference>
<feature type="compositionally biased region" description="Basic and acidic residues" evidence="1">
    <location>
        <begin position="530"/>
        <end position="556"/>
    </location>
</feature>
<dbReference type="GeneID" id="110137709"/>
<keyword evidence="3" id="KW-1185">Reference proteome</keyword>
<feature type="region of interest" description="Disordered" evidence="1">
    <location>
        <begin position="64"/>
        <end position="284"/>
    </location>
</feature>
<dbReference type="OrthoDB" id="9950932at2759"/>
<feature type="compositionally biased region" description="Basic and acidic residues" evidence="1">
    <location>
        <begin position="1461"/>
        <end position="1487"/>
    </location>
</feature>
<feature type="compositionally biased region" description="Polar residues" evidence="1">
    <location>
        <begin position="1637"/>
        <end position="1654"/>
    </location>
</feature>
<feature type="compositionally biased region" description="Basic and acidic residues" evidence="1">
    <location>
        <begin position="1241"/>
        <end position="1256"/>
    </location>
</feature>
<feature type="region of interest" description="Disordered" evidence="1">
    <location>
        <begin position="1033"/>
        <end position="1168"/>
    </location>
</feature>
<feature type="region of interest" description="Disordered" evidence="1">
    <location>
        <begin position="301"/>
        <end position="614"/>
    </location>
</feature>
<feature type="compositionally biased region" description="Polar residues" evidence="1">
    <location>
        <begin position="1537"/>
        <end position="1552"/>
    </location>
</feature>
<feature type="compositionally biased region" description="Low complexity" evidence="1">
    <location>
        <begin position="452"/>
        <end position="465"/>
    </location>
</feature>
<feature type="compositionally biased region" description="Basic residues" evidence="1">
    <location>
        <begin position="1657"/>
        <end position="1671"/>
    </location>
</feature>
<protein>
    <submittedName>
        <fullName evidence="4">Uncharacterized protein KIAA1671 homolog isoform X1</fullName>
    </submittedName>
</protein>
<feature type="compositionally biased region" description="Basic and acidic residues" evidence="1">
    <location>
        <begin position="573"/>
        <end position="592"/>
    </location>
</feature>
<feature type="compositionally biased region" description="Basic and acidic residues" evidence="1">
    <location>
        <begin position="317"/>
        <end position="344"/>
    </location>
</feature>
<feature type="domain" description="Tankyrase 1-binding protein C-terminal" evidence="2">
    <location>
        <begin position="1631"/>
        <end position="1802"/>
    </location>
</feature>
<sequence length="1811" mass="194875">MATRVEVGSISSLTGVPGLGELSKEEALTRTYFRQAGDAPGPPSALLLEGKSPLRSPVRLLPLPRLAPKPFSKEKAADVTPLWPSPARPSPAEGLSQDVASGHLDEKMPGLAGQAVGSGDRPRSMSLFPRAAIPRPTSNPTVFFESTKAGPALGQGAGPGAREAGTGVSQGPASAPRPEVAAKPALPARKPVGSLPRPASLPQDSRPVATPEETGPKEPLSKASSVEDTGDAAPEPPRPRPKRRPVSAIFAESIQTPKPGSGGAAVAGKLPPTPPEKTWVRRPRPLSVDLTARFESREALARKVTDEATSGPAFQRRGPERLDPDPRVDRECLVKAEAPPHDPDSDFLQVTQKIQERKERLLSKPGEMGSLRTAEGPARVTPTGAQGLSKEKAKLDGEPEKAAKDPQSLLPRPGKGQDMAEVKSREADGETQVGGEQTPRGGVKNRIGLFGEEGASALAAGSESPPATPESPAIPPEPEKAGVSVQERIKGWATESSEAKPELRRRAVQTRPLSADLTKLFSSAASSNEVRYEKCLELSGELPREPREKPKDRHGVEGTSVTRSPWKPGPPPEKPRLTERKGSSDRVPDGARGHSAVGARSLSEGTPDDDGSFQTVWATVFENHVEKHTVAAPSGRSPWATTPRDLADVSEPRSGLLGPRSSFPQSTALKREWLEDPDLGRGGGTAFSSGEPRQHCTSSLLGRHPGGEKGSHHPFLKLPESAPAPERVEPRYDVVHAVGERAHSEAVPTAPEEKALTLRSGRSRPLLSEEVTHAVTPADPRCRPEGQVGSVQRASLIWEARGTREISGPKPEFHREPKDTHGGSCPSARWTGGAAVSWHKATVGLSEGRGAEPSPEAASARTILDAQHPGTEGARIQTGERASSRGAPPEPLPRAKDEADDSRVRPQADVPGETGPLAGTGSHEPEARRRRTSPSDQRPDRWRRRTLPHDVKFDEFSLLPPEHASRAELRGGDHLSPMAAGASGRPQLLPGQEGTRQGSPGASLDQVLPAAKQGSPVEPKATFFAVTYQIPDTQKAKSVARPGTENWTEPSRKAAPPPSPLSFTPTLVSLNREEPLETMGGINRAPGREHEHASFPKPPRPTEHPMSLGDRILGPPGERISDADAVWVRRVPEGSGGFQNGWKDSGSKRSPGGSPQTPPAFRSPLKASELLVRRKTEAISETFPGKAKAGYRSSVLDIDALMAEYQRPPAGSPREAQDWMAGPPTELWSSDPERPGPQGEADQRRRSLKERPEAEAPQRQAGFAETNPGSTPGSGKCLAETPGAATHKVSSPLWGPPHSAPPEKYPGASSGPATDPRKKGLGIPEDEKKTFVSKHHSAKCQHPPAESKPTPAWEDPSGGARVQPRASPADQRKGTPRKPPGRGEESGVAPWADHPRDFGRSPLDVKRACSEKGPPLKIREGLSVMQEARERRQEQPKGRPSLPRESAEARDTKMGLCRQESGNRDSQKMSPRDLGRERALPDNEPPRRQVSPAAAGPRRSHSFCKDRRSGPFVDQLKQCFSRRTPEAKDTDTLVQEADSQYGTWPDQRQSGESLAPESPSPDSSATSAWKQPPSSRLSSLSSQTEVTSAGDQHDCSRDQRSTSVDRSSTDLESTDGMEGLPLPDACPTKKVDDFSFIDQTSVLDSSALKTRVQLSKSSRRRAPTARSLRRSRTSEPDGRSAWEEEPDSAWMFRDSTEEKSPRKEESDEEERTPRAERSPICRPQRMPVFPGVDPAALKAQLHKRPEADSPSEAPGWAPQPKNPKSSFQPGVLGSRVLPSSMEKDERSEEPSPQWLKELKSKKRQSLYENQA</sequence>
<feature type="compositionally biased region" description="Basic and acidic residues" evidence="1">
    <location>
        <begin position="1672"/>
        <end position="1682"/>
    </location>
</feature>
<organism evidence="3 4">
    <name type="scientific">Odocoileus virginianus</name>
    <name type="common">White-tailed deer</name>
    <dbReference type="NCBI Taxonomy" id="9874"/>
    <lineage>
        <taxon>Eukaryota</taxon>
        <taxon>Metazoa</taxon>
        <taxon>Chordata</taxon>
        <taxon>Craniata</taxon>
        <taxon>Vertebrata</taxon>
        <taxon>Euteleostomi</taxon>
        <taxon>Mammalia</taxon>
        <taxon>Eutheria</taxon>
        <taxon>Laurasiatheria</taxon>
        <taxon>Artiodactyla</taxon>
        <taxon>Ruminantia</taxon>
        <taxon>Pecora</taxon>
        <taxon>Cervidae</taxon>
        <taxon>Odocoileinae</taxon>
        <taxon>Odocoileus</taxon>
    </lineage>
</organism>
<evidence type="ECO:0000313" key="3">
    <source>
        <dbReference type="Proteomes" id="UP001652640"/>
    </source>
</evidence>
<evidence type="ECO:0000313" key="4">
    <source>
        <dbReference type="RefSeq" id="XP_020749935.2"/>
    </source>
</evidence>
<accession>A0A6J0XKA1</accession>
<feature type="compositionally biased region" description="Basic and acidic residues" evidence="1">
    <location>
        <begin position="811"/>
        <end position="821"/>
    </location>
</feature>
<dbReference type="InterPro" id="IPR040006">
    <property type="entry name" value="TNKS1BP1-like"/>
</dbReference>
<feature type="compositionally biased region" description="Pro residues" evidence="1">
    <location>
        <begin position="1294"/>
        <end position="1304"/>
    </location>
</feature>
<feature type="compositionally biased region" description="Basic and acidic residues" evidence="1">
    <location>
        <begin position="1427"/>
        <end position="1437"/>
    </location>
</feature>
<feature type="region of interest" description="Disordered" evidence="1">
    <location>
        <begin position="628"/>
        <end position="727"/>
    </location>
</feature>
<feature type="compositionally biased region" description="Basic and acidic residues" evidence="1">
    <location>
        <begin position="389"/>
        <end position="404"/>
    </location>
</feature>
<dbReference type="PANTHER" id="PTHR22042">
    <property type="entry name" value="TANKYRASE 1 BINDING PROTEIN"/>
    <property type="match status" value="1"/>
</dbReference>
<dbReference type="PANTHER" id="PTHR22042:SF3">
    <property type="entry name" value="RIKEN CDNA 2900026A02 GENE"/>
    <property type="match status" value="1"/>
</dbReference>
<feature type="compositionally biased region" description="Basic and acidic residues" evidence="1">
    <location>
        <begin position="1393"/>
        <end position="1410"/>
    </location>
</feature>
<feature type="compositionally biased region" description="Basic and acidic residues" evidence="1">
    <location>
        <begin position="893"/>
        <end position="906"/>
    </location>
</feature>
<feature type="region of interest" description="Disordered" evidence="1">
    <location>
        <begin position="1206"/>
        <end position="1811"/>
    </location>
</feature>
<reference evidence="4" key="2">
    <citation type="submission" date="2025-08" db="UniProtKB">
        <authorList>
            <consortium name="RefSeq"/>
        </authorList>
    </citation>
    <scope>IDENTIFICATION</scope>
    <source>
        <tissue evidence="4">Tongue muscle</tissue>
    </source>
</reference>
<feature type="compositionally biased region" description="Basic and acidic residues" evidence="1">
    <location>
        <begin position="963"/>
        <end position="973"/>
    </location>
</feature>
<proteinExistence type="predicted"/>
<evidence type="ECO:0000256" key="1">
    <source>
        <dbReference type="SAM" id="MobiDB-lite"/>
    </source>
</evidence>
<dbReference type="Pfam" id="PF15327">
    <property type="entry name" value="Tankyrase_bdg_C"/>
    <property type="match status" value="1"/>
</dbReference>
<feature type="region of interest" description="Disordered" evidence="1">
    <location>
        <begin position="1"/>
        <end position="21"/>
    </location>
</feature>
<evidence type="ECO:0000259" key="2">
    <source>
        <dbReference type="SMART" id="SM01319"/>
    </source>
</evidence>
<gene>
    <name evidence="4" type="primary">KIAA1671</name>
</gene>
<feature type="compositionally biased region" description="Polar residues" evidence="1">
    <location>
        <begin position="1560"/>
        <end position="1573"/>
    </location>
</feature>
<reference evidence="3" key="1">
    <citation type="journal article" date="2022" name="J. Hered.">
        <title>A De Novo Chromosome-Level Genome Assembly of the White-Tailed Deer, Odocoileus Virginianus.</title>
        <authorList>
            <person name="London E.W."/>
            <person name="Roca A.L."/>
            <person name="Novakofski J.E."/>
            <person name="Mateus-Pinilla N.E."/>
        </authorList>
    </citation>
    <scope>NUCLEOTIDE SEQUENCE [LARGE SCALE GENOMIC DNA]</scope>
</reference>
<dbReference type="Proteomes" id="UP001652640">
    <property type="component" value="Chromosome 12"/>
</dbReference>
<name>A0A6J0XKA1_ODOVR</name>
<dbReference type="KEGG" id="ovr:110137709"/>
<feature type="compositionally biased region" description="Basic and acidic residues" evidence="1">
    <location>
        <begin position="1591"/>
        <end position="1600"/>
    </location>
</feature>
<feature type="region of interest" description="Disordered" evidence="1">
    <location>
        <begin position="740"/>
        <end position="1017"/>
    </location>
</feature>
<feature type="compositionally biased region" description="Basic and acidic residues" evidence="1">
    <location>
        <begin position="418"/>
        <end position="428"/>
    </location>
</feature>
<dbReference type="InterPro" id="IPR032764">
    <property type="entry name" value="Tankyrase-bd_C"/>
</dbReference>
<dbReference type="SMART" id="SM01319">
    <property type="entry name" value="Tankyrase_bdg_C"/>
    <property type="match status" value="1"/>
</dbReference>
<feature type="compositionally biased region" description="Basic and acidic residues" evidence="1">
    <location>
        <begin position="1694"/>
        <end position="1719"/>
    </location>
</feature>
<feature type="compositionally biased region" description="Polar residues" evidence="1">
    <location>
        <begin position="520"/>
        <end position="529"/>
    </location>
</feature>
<feature type="compositionally biased region" description="Pro residues" evidence="1">
    <location>
        <begin position="466"/>
        <end position="476"/>
    </location>
</feature>